<reference evidence="4" key="2">
    <citation type="submission" date="2022-06" db="UniProtKB">
        <authorList>
            <consortium name="EnsemblMetazoa"/>
        </authorList>
    </citation>
    <scope>IDENTIFICATION</scope>
    <source>
        <strain evidence="4">PS312</strain>
    </source>
</reference>
<comment type="similarity">
    <text evidence="1">Belongs to the SKP1 family.</text>
</comment>
<dbReference type="Pfam" id="PF03931">
    <property type="entry name" value="Skp1_POZ"/>
    <property type="match status" value="2"/>
</dbReference>
<dbReference type="InterPro" id="IPR016072">
    <property type="entry name" value="Skp1_comp_dimer"/>
</dbReference>
<dbReference type="GO" id="GO:0005737">
    <property type="term" value="C:cytoplasm"/>
    <property type="evidence" value="ECO:0000318"/>
    <property type="project" value="GO_Central"/>
</dbReference>
<accession>A0A8R1UD37</accession>
<evidence type="ECO:0000313" key="5">
    <source>
        <dbReference type="Proteomes" id="UP000005239"/>
    </source>
</evidence>
<dbReference type="CDD" id="cd00070">
    <property type="entry name" value="GLECT"/>
    <property type="match status" value="1"/>
</dbReference>
<evidence type="ECO:0000256" key="1">
    <source>
        <dbReference type="ARBA" id="ARBA00009993"/>
    </source>
</evidence>
<dbReference type="SUPFAM" id="SSF49899">
    <property type="entry name" value="Concanavalin A-like lectins/glucanases"/>
    <property type="match status" value="1"/>
</dbReference>
<dbReference type="FunFam" id="3.30.710.10:FF:000124">
    <property type="entry name" value="Protein CBG09126"/>
    <property type="match status" value="1"/>
</dbReference>
<evidence type="ECO:0000313" key="4">
    <source>
        <dbReference type="EnsemblMetazoa" id="PPA20010.1"/>
    </source>
</evidence>
<dbReference type="InterPro" id="IPR016897">
    <property type="entry name" value="SKP1"/>
</dbReference>
<dbReference type="GO" id="GO:0097602">
    <property type="term" value="F:cullin family protein binding"/>
    <property type="evidence" value="ECO:0000318"/>
    <property type="project" value="GO_Central"/>
</dbReference>
<accession>A0A2A6BAX4</accession>
<proteinExistence type="inferred from homology"/>
<protein>
    <submittedName>
        <fullName evidence="4">Lec-6</fullName>
    </submittedName>
</protein>
<dbReference type="SUPFAM" id="SSF54695">
    <property type="entry name" value="POZ domain"/>
    <property type="match status" value="2"/>
</dbReference>
<dbReference type="InterPro" id="IPR001079">
    <property type="entry name" value="Galectin_CRD"/>
</dbReference>
<evidence type="ECO:0000256" key="2">
    <source>
        <dbReference type="ARBA" id="ARBA00022734"/>
    </source>
</evidence>
<dbReference type="SUPFAM" id="SSF81382">
    <property type="entry name" value="Skp1 dimerisation domain-like"/>
    <property type="match status" value="2"/>
</dbReference>
<gene>
    <name evidence="4" type="primary">WBGene00109564</name>
</gene>
<name>A0A2A6BAX4_PRIPA</name>
<sequence length="751" mass="87529">MIGTGVAVNFATEHFHPPTPVSIPINGFGHGHRIRIVGVPAPGARRFWVNLNTPTDTAFHFNPRFDERCVVRNNTRHKAWQHEERFADHFPFNHGHIFTLEFIAIGGHVDVFYNGRLFTRFQERDDPHHIRAVEVAGDVHVHSIHNEIASSILCTLREKELIWPYKTNGKWFDPRWKYFLWVAIPLMFYALFGPCSDDDVKVILIGIIFCAIFFFSELRLIADKKLRMYQITLMVLVKNISWMKKCCVLLLDNKAVSTIDERKSGKLMKRGDSMTSIEMRGMNLESHQKTMPIIKLSSSDGTTFDVSPEAAKASQIIYPFLDACGESGAVIPLEKVTAATLKKVIEFCEYHKDDPNNNTEEKETKEKRTDDLSEWDLKFVNAVEYSTLYDLAQAANYLDIKKLLDVTCKSVANLMKGKSSEDLRKLLRIESSPEEEEQIKRESPRCEEYINLYRTHSILYISFNRFKCQSLCCTHFPFKLCKRSFRVTINQLVSEPFFENYLRIRDAQMDGHTIKLVSNDDVSFDVPVEALHASTVLRVLIEVCVDNGEPIPIMRVDGDTLKKVIEYCVHHKDDPIVDEEEEKRRKYERERNRKCGEIMLMIDGVELVEEDMNPEEKRTDNLSEWDQQFVNVDQSMLISLIMASMYLDIHSLYDLICKAIAHLIKDKDPVELRKLFKITRKKFTPEDEEHFRFVDKWMLEAEKNEMIEQLKRDQKRGRKGRKWKPEKAAIKRVDKKILKLKKKGLYYKGKR</sequence>
<dbReference type="Proteomes" id="UP000005239">
    <property type="component" value="Unassembled WGS sequence"/>
</dbReference>
<evidence type="ECO:0000256" key="3">
    <source>
        <dbReference type="ARBA" id="ARBA00022786"/>
    </source>
</evidence>
<dbReference type="GO" id="GO:0031146">
    <property type="term" value="P:SCF-dependent proteasomal ubiquitin-dependent protein catabolic process"/>
    <property type="evidence" value="ECO:0000318"/>
    <property type="project" value="GO_Central"/>
</dbReference>
<dbReference type="PROSITE" id="PS51304">
    <property type="entry name" value="GALECTIN"/>
    <property type="match status" value="1"/>
</dbReference>
<keyword evidence="3" id="KW-0833">Ubl conjugation pathway</keyword>
<dbReference type="GO" id="GO:0005634">
    <property type="term" value="C:nucleus"/>
    <property type="evidence" value="ECO:0000318"/>
    <property type="project" value="GO_Central"/>
</dbReference>
<dbReference type="Gene3D" id="2.60.120.200">
    <property type="match status" value="1"/>
</dbReference>
<dbReference type="Gene3D" id="3.30.710.10">
    <property type="entry name" value="Potassium Channel Kv1.1, Chain A"/>
    <property type="match status" value="2"/>
</dbReference>
<dbReference type="Pfam" id="PF01466">
    <property type="entry name" value="Skp1"/>
    <property type="match status" value="2"/>
</dbReference>
<dbReference type="CDD" id="cd18322">
    <property type="entry name" value="BTB_POZ_SKP1"/>
    <property type="match status" value="2"/>
</dbReference>
<dbReference type="SMART" id="SM00908">
    <property type="entry name" value="Gal-bind_lectin"/>
    <property type="match status" value="1"/>
</dbReference>
<organism evidence="4 5">
    <name type="scientific">Pristionchus pacificus</name>
    <name type="common">Parasitic nematode worm</name>
    <dbReference type="NCBI Taxonomy" id="54126"/>
    <lineage>
        <taxon>Eukaryota</taxon>
        <taxon>Metazoa</taxon>
        <taxon>Ecdysozoa</taxon>
        <taxon>Nematoda</taxon>
        <taxon>Chromadorea</taxon>
        <taxon>Rhabditida</taxon>
        <taxon>Rhabditina</taxon>
        <taxon>Diplogasteromorpha</taxon>
        <taxon>Diplogasteroidea</taxon>
        <taxon>Neodiplogasteridae</taxon>
        <taxon>Pristionchus</taxon>
    </lineage>
</organism>
<dbReference type="Pfam" id="PF00337">
    <property type="entry name" value="Gal-bind_lectin"/>
    <property type="match status" value="1"/>
</dbReference>
<dbReference type="FunFam" id="2.60.120.200:FF:000244">
    <property type="entry name" value="Galectin"/>
    <property type="match status" value="1"/>
</dbReference>
<dbReference type="AlphaFoldDB" id="A0A2A6BAX4"/>
<dbReference type="EnsemblMetazoa" id="PPA20010.1">
    <property type="protein sequence ID" value="PPA20010.1"/>
    <property type="gene ID" value="WBGene00109564"/>
</dbReference>
<dbReference type="InterPro" id="IPR011333">
    <property type="entry name" value="SKP1/BTB/POZ_sf"/>
</dbReference>
<reference evidence="5" key="1">
    <citation type="journal article" date="2008" name="Nat. Genet.">
        <title>The Pristionchus pacificus genome provides a unique perspective on nematode lifestyle and parasitism.</title>
        <authorList>
            <person name="Dieterich C."/>
            <person name="Clifton S.W."/>
            <person name="Schuster L.N."/>
            <person name="Chinwalla A."/>
            <person name="Delehaunty K."/>
            <person name="Dinkelacker I."/>
            <person name="Fulton L."/>
            <person name="Fulton R."/>
            <person name="Godfrey J."/>
            <person name="Minx P."/>
            <person name="Mitreva M."/>
            <person name="Roeseler W."/>
            <person name="Tian H."/>
            <person name="Witte H."/>
            <person name="Yang S.P."/>
            <person name="Wilson R.K."/>
            <person name="Sommer R.J."/>
        </authorList>
    </citation>
    <scope>NUCLEOTIDE SEQUENCE [LARGE SCALE GENOMIC DNA]</scope>
    <source>
        <strain evidence="5">PS312</strain>
    </source>
</reference>
<dbReference type="FunFam" id="3.30.710.10:FF:000026">
    <property type="entry name" value="E3 ubiquitin ligase complex SCF subunit"/>
    <property type="match status" value="1"/>
</dbReference>
<dbReference type="GO" id="GO:0030246">
    <property type="term" value="F:carbohydrate binding"/>
    <property type="evidence" value="ECO:0007669"/>
    <property type="project" value="UniProtKB-KW"/>
</dbReference>
<dbReference type="SMART" id="SM00276">
    <property type="entry name" value="GLECT"/>
    <property type="match status" value="1"/>
</dbReference>
<dbReference type="InterPro" id="IPR036296">
    <property type="entry name" value="SKP1-like_dim_sf"/>
</dbReference>
<keyword evidence="5" id="KW-1185">Reference proteome</keyword>
<dbReference type="PANTHER" id="PTHR11165">
    <property type="entry name" value="SKP1"/>
    <property type="match status" value="1"/>
</dbReference>
<dbReference type="SMART" id="SM00512">
    <property type="entry name" value="Skp1"/>
    <property type="match status" value="2"/>
</dbReference>
<dbReference type="InterPro" id="IPR016073">
    <property type="entry name" value="Skp1_comp_POZ"/>
</dbReference>
<dbReference type="InterPro" id="IPR013320">
    <property type="entry name" value="ConA-like_dom_sf"/>
</dbReference>
<keyword evidence="2" id="KW-0430">Lectin</keyword>
<dbReference type="InterPro" id="IPR001232">
    <property type="entry name" value="SKP1-like"/>
</dbReference>